<proteinExistence type="inferred from homology"/>
<dbReference type="PANTHER" id="PTHR46268">
    <property type="entry name" value="STRESS RESPONSE PROTEIN NHAX"/>
    <property type="match status" value="1"/>
</dbReference>
<dbReference type="Pfam" id="PF00582">
    <property type="entry name" value="Usp"/>
    <property type="match status" value="2"/>
</dbReference>
<keyword evidence="4" id="KW-1185">Reference proteome</keyword>
<dbReference type="EMBL" id="JACDUR010000001">
    <property type="protein sequence ID" value="MBA2890045.1"/>
    <property type="molecule type" value="Genomic_DNA"/>
</dbReference>
<dbReference type="PANTHER" id="PTHR46268:SF6">
    <property type="entry name" value="UNIVERSAL STRESS PROTEIN UP12"/>
    <property type="match status" value="1"/>
</dbReference>
<feature type="domain" description="UspA" evidence="2">
    <location>
        <begin position="148"/>
        <end position="273"/>
    </location>
</feature>
<accession>A0A7W0CFI4</accession>
<evidence type="ECO:0000313" key="4">
    <source>
        <dbReference type="Proteomes" id="UP000530928"/>
    </source>
</evidence>
<dbReference type="Gene3D" id="3.40.50.620">
    <property type="entry name" value="HUPs"/>
    <property type="match status" value="2"/>
</dbReference>
<evidence type="ECO:0000313" key="3">
    <source>
        <dbReference type="EMBL" id="MBA2890045.1"/>
    </source>
</evidence>
<dbReference type="InterPro" id="IPR006016">
    <property type="entry name" value="UspA"/>
</dbReference>
<dbReference type="PRINTS" id="PR01438">
    <property type="entry name" value="UNVRSLSTRESS"/>
</dbReference>
<organism evidence="3 4">
    <name type="scientific">Nonomuraea soli</name>
    <dbReference type="NCBI Taxonomy" id="1032476"/>
    <lineage>
        <taxon>Bacteria</taxon>
        <taxon>Bacillati</taxon>
        <taxon>Actinomycetota</taxon>
        <taxon>Actinomycetes</taxon>
        <taxon>Streptosporangiales</taxon>
        <taxon>Streptosporangiaceae</taxon>
        <taxon>Nonomuraea</taxon>
    </lineage>
</organism>
<dbReference type="InterPro" id="IPR006015">
    <property type="entry name" value="Universal_stress_UspA"/>
</dbReference>
<dbReference type="CDD" id="cd00293">
    <property type="entry name" value="USP-like"/>
    <property type="match status" value="1"/>
</dbReference>
<dbReference type="RefSeq" id="WP_181608773.1">
    <property type="nucleotide sequence ID" value="NZ_BAABAM010000001.1"/>
</dbReference>
<comment type="caution">
    <text evidence="3">The sequence shown here is derived from an EMBL/GenBank/DDBJ whole genome shotgun (WGS) entry which is preliminary data.</text>
</comment>
<evidence type="ECO:0000256" key="1">
    <source>
        <dbReference type="ARBA" id="ARBA00008791"/>
    </source>
</evidence>
<dbReference type="InterPro" id="IPR014729">
    <property type="entry name" value="Rossmann-like_a/b/a_fold"/>
</dbReference>
<dbReference type="Proteomes" id="UP000530928">
    <property type="component" value="Unassembled WGS sequence"/>
</dbReference>
<feature type="domain" description="UspA" evidence="2">
    <location>
        <begin position="1"/>
        <end position="138"/>
    </location>
</feature>
<name>A0A7W0CFI4_9ACTN</name>
<evidence type="ECO:0000259" key="2">
    <source>
        <dbReference type="Pfam" id="PF00582"/>
    </source>
</evidence>
<protein>
    <submittedName>
        <fullName evidence="3">Nucleotide-binding universal stress UspA family protein</fullName>
    </submittedName>
</protein>
<gene>
    <name evidence="3" type="ORF">HNR30_001380</name>
</gene>
<dbReference type="SUPFAM" id="SSF52402">
    <property type="entry name" value="Adenine nucleotide alpha hydrolases-like"/>
    <property type="match status" value="2"/>
</dbReference>
<reference evidence="3 4" key="1">
    <citation type="submission" date="2020-07" db="EMBL/GenBank/DDBJ databases">
        <title>Genomic Encyclopedia of Type Strains, Phase IV (KMG-IV): sequencing the most valuable type-strain genomes for metagenomic binning, comparative biology and taxonomic classification.</title>
        <authorList>
            <person name="Goeker M."/>
        </authorList>
    </citation>
    <scope>NUCLEOTIDE SEQUENCE [LARGE SCALE GENOMIC DNA]</scope>
    <source>
        <strain evidence="3 4">DSM 45533</strain>
    </source>
</reference>
<comment type="similarity">
    <text evidence="1">Belongs to the universal stress protein A family.</text>
</comment>
<sequence length="284" mass="30404">MNRHIIVGTDGSPAATDAVRWAATEAARTGRPLHIVHVSGVWAYDLPTRNALSTIEELRHHEGAILAEAARVARKEADVEVTTAVVWGKVNIALQRASAKADLLVVGTHGHSWTASLRIGSTAASIAAHAACPVVVVPGFVHEPHEEIVVGFDEDTSGALDYAFAEASRRGVRLRAIHAWQPPAFSPFIAGWPPMYQGVFDAAKERARRMLQPWRDRYPHVELIEETVCGSAAAALRGASARADLLVVGSRKAFLGSVTNAVLHHARCPVAVVQHAKVHAVSAP</sequence>
<dbReference type="AlphaFoldDB" id="A0A7W0CFI4"/>